<comment type="function">
    <text evidence="1">Could be involved in insertion of integral membrane proteins into the membrane.</text>
</comment>
<dbReference type="GO" id="GO:0005886">
    <property type="term" value="C:plasma membrane"/>
    <property type="evidence" value="ECO:0007669"/>
    <property type="project" value="UniProtKB-SubCell"/>
</dbReference>
<name>A0A090AJ11_9GAMM</name>
<gene>
    <name evidence="2" type="ORF">THII_3097</name>
</gene>
<sequence length="80" mass="9168">MTKKILLGLIICYRYAISPYLGNHCRFYPTCSAYTQEAIEQYGVSKGLWLGLKRILRCHPFNVGGYDPVPKRPDSDLNKD</sequence>
<dbReference type="STRING" id="40754.THII_3097"/>
<dbReference type="Pfam" id="PF01809">
    <property type="entry name" value="YidD"/>
    <property type="match status" value="1"/>
</dbReference>
<dbReference type="EMBL" id="AP014633">
    <property type="protein sequence ID" value="BAP57394.1"/>
    <property type="molecule type" value="Genomic_DNA"/>
</dbReference>
<evidence type="ECO:0000313" key="3">
    <source>
        <dbReference type="Proteomes" id="UP000031623"/>
    </source>
</evidence>
<evidence type="ECO:0000256" key="1">
    <source>
        <dbReference type="HAMAP-Rule" id="MF_00386"/>
    </source>
</evidence>
<keyword evidence="1" id="KW-1003">Cell membrane</keyword>
<accession>A0A090AJ11</accession>
<dbReference type="InterPro" id="IPR002696">
    <property type="entry name" value="Membr_insert_effic_factor_YidD"/>
</dbReference>
<dbReference type="PANTHER" id="PTHR33383:SF1">
    <property type="entry name" value="MEMBRANE PROTEIN INSERTION EFFICIENCY FACTOR-RELATED"/>
    <property type="match status" value="1"/>
</dbReference>
<dbReference type="Proteomes" id="UP000031623">
    <property type="component" value="Chromosome"/>
</dbReference>
<keyword evidence="1" id="KW-0472">Membrane</keyword>
<dbReference type="HAMAP" id="MF_00386">
    <property type="entry name" value="UPF0161_YidD"/>
    <property type="match status" value="1"/>
</dbReference>
<dbReference type="HOGENOM" id="CLU_144811_5_2_6"/>
<dbReference type="NCBIfam" id="TIGR00278">
    <property type="entry name" value="membrane protein insertion efficiency factor YidD"/>
    <property type="match status" value="1"/>
</dbReference>
<evidence type="ECO:0000313" key="2">
    <source>
        <dbReference type="EMBL" id="BAP57394.1"/>
    </source>
</evidence>
<protein>
    <recommendedName>
        <fullName evidence="1">Putative membrane protein insertion efficiency factor</fullName>
    </recommendedName>
</protein>
<dbReference type="KEGG" id="tig:THII_3097"/>
<dbReference type="OrthoDB" id="9801753at2"/>
<proteinExistence type="inferred from homology"/>
<organism evidence="2 3">
    <name type="scientific">Thioploca ingrica</name>
    <dbReference type="NCBI Taxonomy" id="40754"/>
    <lineage>
        <taxon>Bacteria</taxon>
        <taxon>Pseudomonadati</taxon>
        <taxon>Pseudomonadota</taxon>
        <taxon>Gammaproteobacteria</taxon>
        <taxon>Thiotrichales</taxon>
        <taxon>Thiotrichaceae</taxon>
        <taxon>Thioploca</taxon>
    </lineage>
</organism>
<comment type="similarity">
    <text evidence="1">Belongs to the UPF0161 family.</text>
</comment>
<reference evidence="2 3" key="1">
    <citation type="journal article" date="2014" name="ISME J.">
        <title>Ecophysiology of Thioploca ingrica as revealed by the complete genome sequence supplemented with proteomic evidence.</title>
        <authorList>
            <person name="Kojima H."/>
            <person name="Ogura Y."/>
            <person name="Yamamoto N."/>
            <person name="Togashi T."/>
            <person name="Mori H."/>
            <person name="Watanabe T."/>
            <person name="Nemoto F."/>
            <person name="Kurokawa K."/>
            <person name="Hayashi T."/>
            <person name="Fukui M."/>
        </authorList>
    </citation>
    <scope>NUCLEOTIDE SEQUENCE [LARGE SCALE GENOMIC DNA]</scope>
</reference>
<dbReference type="SMART" id="SM01234">
    <property type="entry name" value="Haemolytic"/>
    <property type="match status" value="1"/>
</dbReference>
<dbReference type="AlphaFoldDB" id="A0A090AJ11"/>
<keyword evidence="3" id="KW-1185">Reference proteome</keyword>
<dbReference type="PANTHER" id="PTHR33383">
    <property type="entry name" value="MEMBRANE PROTEIN INSERTION EFFICIENCY FACTOR-RELATED"/>
    <property type="match status" value="1"/>
</dbReference>
<comment type="subcellular location">
    <subcellularLocation>
        <location evidence="1">Cell membrane</location>
        <topology evidence="1">Peripheral membrane protein</topology>
        <orientation evidence="1">Cytoplasmic side</orientation>
    </subcellularLocation>
</comment>